<dbReference type="OrthoDB" id="3267806at2759"/>
<evidence type="ECO:0000256" key="1">
    <source>
        <dbReference type="SAM" id="MobiDB-lite"/>
    </source>
</evidence>
<feature type="transmembrane region" description="Helical" evidence="2">
    <location>
        <begin position="252"/>
        <end position="275"/>
    </location>
</feature>
<keyword evidence="2" id="KW-0812">Transmembrane</keyword>
<feature type="transmembrane region" description="Helical" evidence="2">
    <location>
        <begin position="209"/>
        <end position="232"/>
    </location>
</feature>
<dbReference type="Proteomes" id="UP000307440">
    <property type="component" value="Unassembled WGS sequence"/>
</dbReference>
<keyword evidence="4" id="KW-1185">Reference proteome</keyword>
<dbReference type="STRING" id="230819.A0A5C3KK68"/>
<sequence>MEPNPELLPAPFNATLCTPEIVEALGSTRITWIQAGATNCVGYGIVLTLATICMHSIFRDISHTSMERLVPSKRKLVLCLKVPIILTPRDIIAFLFVVIMTAFSTMSMVSINKSIVTTSAELGCWNGLTVDNWYGGVNRLGYYSYVLTTWVTDGIMVWRCWVIYRSCSRLPIHVTLLVPTLLYLSVIGMGMFFAVPGTQTKTHTRNYEVLYSCLTLSLNVTITVMIVVRLLVYRRRIAVLIDDNGERDVLGYTSYVAILTESASLIVVSNIFLIVSMKTQSYFQSIAFTANSQLQIIAPFLIVARVLKRKAWSPDTDKIFTSTGSFRARPQRGTPLPGNRERHRSMSIIQFSTPPPTPLHRLDRLPTNSGPESETLRVSANTFQRDSNDKPRSIPSIQFASPPASPGFEVRLEEGQDPHSKSTWL</sequence>
<reference evidence="3 4" key="1">
    <citation type="journal article" date="2019" name="Nat. Ecol. Evol.">
        <title>Megaphylogeny resolves global patterns of mushroom evolution.</title>
        <authorList>
            <person name="Varga T."/>
            <person name="Krizsan K."/>
            <person name="Foldi C."/>
            <person name="Dima B."/>
            <person name="Sanchez-Garcia M."/>
            <person name="Sanchez-Ramirez S."/>
            <person name="Szollosi G.J."/>
            <person name="Szarkandi J.G."/>
            <person name="Papp V."/>
            <person name="Albert L."/>
            <person name="Andreopoulos W."/>
            <person name="Angelini C."/>
            <person name="Antonin V."/>
            <person name="Barry K.W."/>
            <person name="Bougher N.L."/>
            <person name="Buchanan P."/>
            <person name="Buyck B."/>
            <person name="Bense V."/>
            <person name="Catcheside P."/>
            <person name="Chovatia M."/>
            <person name="Cooper J."/>
            <person name="Damon W."/>
            <person name="Desjardin D."/>
            <person name="Finy P."/>
            <person name="Geml J."/>
            <person name="Haridas S."/>
            <person name="Hughes K."/>
            <person name="Justo A."/>
            <person name="Karasinski D."/>
            <person name="Kautmanova I."/>
            <person name="Kiss B."/>
            <person name="Kocsube S."/>
            <person name="Kotiranta H."/>
            <person name="LaButti K.M."/>
            <person name="Lechner B.E."/>
            <person name="Liimatainen K."/>
            <person name="Lipzen A."/>
            <person name="Lukacs Z."/>
            <person name="Mihaltcheva S."/>
            <person name="Morgado L.N."/>
            <person name="Niskanen T."/>
            <person name="Noordeloos M.E."/>
            <person name="Ohm R.A."/>
            <person name="Ortiz-Santana B."/>
            <person name="Ovrebo C."/>
            <person name="Racz N."/>
            <person name="Riley R."/>
            <person name="Savchenko A."/>
            <person name="Shiryaev A."/>
            <person name="Soop K."/>
            <person name="Spirin V."/>
            <person name="Szebenyi C."/>
            <person name="Tomsovsky M."/>
            <person name="Tulloss R.E."/>
            <person name="Uehling J."/>
            <person name="Grigoriev I.V."/>
            <person name="Vagvolgyi C."/>
            <person name="Papp T."/>
            <person name="Martin F.M."/>
            <person name="Miettinen O."/>
            <person name="Hibbett D.S."/>
            <person name="Nagy L.G."/>
        </authorList>
    </citation>
    <scope>NUCLEOTIDE SEQUENCE [LARGE SCALE GENOMIC DNA]</scope>
    <source>
        <strain evidence="3 4">CBS 121175</strain>
    </source>
</reference>
<evidence type="ECO:0000256" key="2">
    <source>
        <dbReference type="SAM" id="Phobius"/>
    </source>
</evidence>
<evidence type="ECO:0000313" key="4">
    <source>
        <dbReference type="Proteomes" id="UP000307440"/>
    </source>
</evidence>
<proteinExistence type="predicted"/>
<feature type="transmembrane region" description="Helical" evidence="2">
    <location>
        <begin position="281"/>
        <end position="304"/>
    </location>
</feature>
<protein>
    <submittedName>
        <fullName evidence="3">Uncharacterized protein</fullName>
    </submittedName>
</protein>
<dbReference type="AlphaFoldDB" id="A0A5C3KK68"/>
<dbReference type="EMBL" id="ML210290">
    <property type="protein sequence ID" value="TFK20729.1"/>
    <property type="molecule type" value="Genomic_DNA"/>
</dbReference>
<accession>A0A5C3KK68</accession>
<feature type="region of interest" description="Disordered" evidence="1">
    <location>
        <begin position="323"/>
        <end position="425"/>
    </location>
</feature>
<feature type="transmembrane region" description="Helical" evidence="2">
    <location>
        <begin position="41"/>
        <end position="58"/>
    </location>
</feature>
<name>A0A5C3KK68_COPMA</name>
<feature type="compositionally biased region" description="Polar residues" evidence="1">
    <location>
        <begin position="366"/>
        <end position="385"/>
    </location>
</feature>
<organism evidence="3 4">
    <name type="scientific">Coprinopsis marcescibilis</name>
    <name type="common">Agaric fungus</name>
    <name type="synonym">Psathyrella marcescibilis</name>
    <dbReference type="NCBI Taxonomy" id="230819"/>
    <lineage>
        <taxon>Eukaryota</taxon>
        <taxon>Fungi</taxon>
        <taxon>Dikarya</taxon>
        <taxon>Basidiomycota</taxon>
        <taxon>Agaricomycotina</taxon>
        <taxon>Agaricomycetes</taxon>
        <taxon>Agaricomycetidae</taxon>
        <taxon>Agaricales</taxon>
        <taxon>Agaricineae</taxon>
        <taxon>Psathyrellaceae</taxon>
        <taxon>Coprinopsis</taxon>
    </lineage>
</organism>
<feature type="compositionally biased region" description="Basic and acidic residues" evidence="1">
    <location>
        <begin position="410"/>
        <end position="425"/>
    </location>
</feature>
<feature type="transmembrane region" description="Helical" evidence="2">
    <location>
        <begin position="142"/>
        <end position="164"/>
    </location>
</feature>
<gene>
    <name evidence="3" type="ORF">FA15DRAFT_673256</name>
</gene>
<feature type="transmembrane region" description="Helical" evidence="2">
    <location>
        <begin position="176"/>
        <end position="197"/>
    </location>
</feature>
<keyword evidence="2" id="KW-0472">Membrane</keyword>
<keyword evidence="2" id="KW-1133">Transmembrane helix</keyword>
<evidence type="ECO:0000313" key="3">
    <source>
        <dbReference type="EMBL" id="TFK20729.1"/>
    </source>
</evidence>